<feature type="region of interest" description="Disordered" evidence="1">
    <location>
        <begin position="185"/>
        <end position="205"/>
    </location>
</feature>
<evidence type="ECO:0000256" key="2">
    <source>
        <dbReference type="SAM" id="Phobius"/>
    </source>
</evidence>
<feature type="region of interest" description="Disordered" evidence="1">
    <location>
        <begin position="1"/>
        <end position="40"/>
    </location>
</feature>
<protein>
    <submittedName>
        <fullName evidence="3">Transmembrane protein 164</fullName>
    </submittedName>
</protein>
<dbReference type="GeneTree" id="ENSGT00390000007430"/>
<organism evidence="3 4">
    <name type="scientific">Macaca mulatta</name>
    <name type="common">Rhesus macaque</name>
    <dbReference type="NCBI Taxonomy" id="9544"/>
    <lineage>
        <taxon>Eukaryota</taxon>
        <taxon>Metazoa</taxon>
        <taxon>Chordata</taxon>
        <taxon>Craniata</taxon>
        <taxon>Vertebrata</taxon>
        <taxon>Euteleostomi</taxon>
        <taxon>Mammalia</taxon>
        <taxon>Eutheria</taxon>
        <taxon>Euarchontoglires</taxon>
        <taxon>Primates</taxon>
        <taxon>Haplorrhini</taxon>
        <taxon>Catarrhini</taxon>
        <taxon>Cercopithecidae</taxon>
        <taxon>Cercopithecinae</taxon>
        <taxon>Macaca</taxon>
    </lineage>
</organism>
<dbReference type="FunCoup" id="A0A1D5RJF1">
    <property type="interactions" value="868"/>
</dbReference>
<reference evidence="3" key="4">
    <citation type="submission" date="2025-09" db="UniProtKB">
        <authorList>
            <consortium name="Ensembl"/>
        </authorList>
    </citation>
    <scope>IDENTIFICATION</scope>
    <source>
        <strain evidence="3">17573</strain>
    </source>
</reference>
<dbReference type="VGNC" id="VGNC:79589">
    <property type="gene designation" value="TMEM164"/>
</dbReference>
<dbReference type="PANTHER" id="PTHR20948">
    <property type="entry name" value="TRANSMEMBRANE PROTEIN 164"/>
    <property type="match status" value="1"/>
</dbReference>
<accession>A0A1D5RJF1</accession>
<keyword evidence="2" id="KW-1133">Transmembrane helix</keyword>
<keyword evidence="4" id="KW-1185">Reference proteome</keyword>
<evidence type="ECO:0000256" key="1">
    <source>
        <dbReference type="SAM" id="MobiDB-lite"/>
    </source>
</evidence>
<dbReference type="VEuPathDB" id="HostDB:ENSMMUG00000022822"/>
<name>A0A1D5RJF1_MACMU</name>
<dbReference type="Pfam" id="PF14808">
    <property type="entry name" value="TMEM164"/>
    <property type="match status" value="1"/>
</dbReference>
<dbReference type="Bgee" id="ENSMMUG00000022822">
    <property type="expression patterns" value="Expressed in colon and 20 other cell types or tissues"/>
</dbReference>
<dbReference type="Proteomes" id="UP000006718">
    <property type="component" value="Chromosome X"/>
</dbReference>
<dbReference type="PANTHER" id="PTHR20948:SF2">
    <property type="entry name" value="TRANSMEMBRANE PROTEIN 164"/>
    <property type="match status" value="1"/>
</dbReference>
<reference evidence="4" key="1">
    <citation type="journal article" date="2007" name="Science">
        <title>Evolutionary and biomedical insights from the rhesus macaque genome.</title>
        <authorList>
            <person name="Gibbs R.A."/>
            <person name="Rogers J."/>
            <person name="Katze M.G."/>
            <person name="Bumgarner R."/>
            <person name="Weinstock G.M."/>
            <person name="Mardis E.R."/>
            <person name="Remington K.A."/>
            <person name="Strausberg R.L."/>
            <person name="Venter J.C."/>
            <person name="Wilson R.K."/>
            <person name="Batzer M.A."/>
            <person name="Bustamante C.D."/>
            <person name="Eichler E.E."/>
            <person name="Hahn M.W."/>
            <person name="Hardison R.C."/>
            <person name="Makova K.D."/>
            <person name="Miller W."/>
            <person name="Milosavljevic A."/>
            <person name="Palermo R.E."/>
            <person name="Siepel A."/>
            <person name="Sikela J.M."/>
            <person name="Attaway T."/>
            <person name="Bell S."/>
            <person name="Bernard K.E."/>
            <person name="Buhay C.J."/>
            <person name="Chandrabose M.N."/>
            <person name="Dao M."/>
            <person name="Davis C."/>
            <person name="Delehaunty K.D."/>
            <person name="Ding Y."/>
            <person name="Dinh H.H."/>
            <person name="Dugan-Rocha S."/>
            <person name="Fulton L.A."/>
            <person name="Gabisi R.A."/>
            <person name="Garner T.T."/>
            <person name="Godfrey J."/>
            <person name="Hawes A.C."/>
            <person name="Hernandez J."/>
            <person name="Hines S."/>
            <person name="Holder M."/>
            <person name="Hume J."/>
            <person name="Jhangiani S.N."/>
            <person name="Joshi V."/>
            <person name="Khan Z.M."/>
            <person name="Kirkness E.F."/>
            <person name="Cree A."/>
            <person name="Fowler R.G."/>
            <person name="Lee S."/>
            <person name="Lewis L.R."/>
            <person name="Li Z."/>
            <person name="Liu Y.-S."/>
            <person name="Moore S.M."/>
            <person name="Muzny D."/>
            <person name="Nazareth L.V."/>
            <person name="Ngo D.N."/>
            <person name="Okwuonu G.O."/>
            <person name="Pai G."/>
            <person name="Parker D."/>
            <person name="Paul H.A."/>
            <person name="Pfannkoch C."/>
            <person name="Pohl C.S."/>
            <person name="Rogers Y.-H.C."/>
            <person name="Ruiz S.J."/>
            <person name="Sabo A."/>
            <person name="Santibanez J."/>
            <person name="Schneider B.W."/>
            <person name="Smith S.M."/>
            <person name="Sodergren E."/>
            <person name="Svatek A.F."/>
            <person name="Utterback T.R."/>
            <person name="Vattathil S."/>
            <person name="Warren W."/>
            <person name="White C.S."/>
            <person name="Chinwalla A.T."/>
            <person name="Feng Y."/>
            <person name="Halpern A.L."/>
            <person name="Hillier L.W."/>
            <person name="Huang X."/>
            <person name="Minx P."/>
            <person name="Nelson J.O."/>
            <person name="Pepin K.H."/>
            <person name="Qin X."/>
            <person name="Sutton G.G."/>
            <person name="Venter E."/>
            <person name="Walenz B.P."/>
            <person name="Wallis J.W."/>
            <person name="Worley K.C."/>
            <person name="Yang S.-P."/>
            <person name="Jones S.M."/>
            <person name="Marra M.A."/>
            <person name="Rocchi M."/>
            <person name="Schein J.E."/>
            <person name="Baertsch R."/>
            <person name="Clarke L."/>
            <person name="Csuros M."/>
            <person name="Glasscock J."/>
            <person name="Harris R.A."/>
            <person name="Havlak P."/>
            <person name="Jackson A.R."/>
            <person name="Jiang H."/>
            <person name="Liu Y."/>
            <person name="Messina D.N."/>
            <person name="Shen Y."/>
            <person name="Song H.X.-Z."/>
            <person name="Wylie T."/>
            <person name="Zhang L."/>
            <person name="Birney E."/>
            <person name="Han K."/>
            <person name="Konkel M.K."/>
            <person name="Lee J."/>
            <person name="Smit A.F.A."/>
            <person name="Ullmer B."/>
            <person name="Wang H."/>
            <person name="Xing J."/>
            <person name="Burhans R."/>
            <person name="Cheng Z."/>
            <person name="Karro J.E."/>
            <person name="Ma J."/>
            <person name="Raney B."/>
            <person name="She X."/>
            <person name="Cox M.J."/>
            <person name="Demuth J.P."/>
            <person name="Dumas L.J."/>
            <person name="Han S.-G."/>
            <person name="Hopkins J."/>
            <person name="Karimpour-Fard A."/>
            <person name="Kim Y.H."/>
            <person name="Pollack J.R."/>
            <person name="Vinar T."/>
            <person name="Addo-Quaye C."/>
            <person name="Degenhardt J."/>
            <person name="Denby A."/>
            <person name="Hubisz M.J."/>
            <person name="Indap A."/>
            <person name="Kosiol C."/>
            <person name="Lahn B.T."/>
            <person name="Lawson H.A."/>
            <person name="Marklein A."/>
            <person name="Nielsen R."/>
            <person name="Vallender E.J."/>
            <person name="Clark A.G."/>
            <person name="Ferguson B."/>
            <person name="Hernandez R.D."/>
            <person name="Hirani K."/>
            <person name="Kehrer-Sawatzki H."/>
            <person name="Kolb J."/>
            <person name="Patil S."/>
            <person name="Pu L.-L."/>
            <person name="Ren Y."/>
            <person name="Smith D.G."/>
            <person name="Wheeler D.A."/>
            <person name="Schenck I."/>
            <person name="Ball E.V."/>
            <person name="Chen R."/>
            <person name="Cooper D.N."/>
            <person name="Giardine B."/>
            <person name="Hsu F."/>
            <person name="Kent W.J."/>
            <person name="Lesk A."/>
            <person name="Nelson D.L."/>
            <person name="O'brien W.E."/>
            <person name="Pruefer K."/>
            <person name="Stenson P.D."/>
            <person name="Wallace J.C."/>
            <person name="Ke H."/>
            <person name="Liu X.-M."/>
            <person name="Wang P."/>
            <person name="Xiang A.P."/>
            <person name="Yang F."/>
            <person name="Barber G.P."/>
            <person name="Haussler D."/>
            <person name="Karolchik D."/>
            <person name="Kern A.D."/>
            <person name="Kuhn R.M."/>
            <person name="Smith K.E."/>
            <person name="Zwieg A.S."/>
        </authorList>
    </citation>
    <scope>NUCLEOTIDE SEQUENCE [LARGE SCALE GENOMIC DNA]</scope>
    <source>
        <strain evidence="4">17573</strain>
    </source>
</reference>
<evidence type="ECO:0000313" key="5">
    <source>
        <dbReference type="VGNC" id="VGNC:79589"/>
    </source>
</evidence>
<proteinExistence type="predicted"/>
<dbReference type="InParanoid" id="A0A1D5RJF1"/>
<dbReference type="AlphaFoldDB" id="A0A1D5RJF1"/>
<gene>
    <name evidence="3 5" type="primary">TMEM164</name>
</gene>
<dbReference type="Ensembl" id="ENSMMUT00000067817.2">
    <property type="protein sequence ID" value="ENSMMUP00000060445.2"/>
    <property type="gene ID" value="ENSMMUG00000022822.4"/>
</dbReference>
<reference evidence="3" key="3">
    <citation type="submission" date="2025-08" db="UniProtKB">
        <authorList>
            <consortium name="Ensembl"/>
        </authorList>
    </citation>
    <scope>IDENTIFICATION</scope>
    <source>
        <strain evidence="3">17573</strain>
    </source>
</reference>
<feature type="transmembrane region" description="Helical" evidence="2">
    <location>
        <begin position="238"/>
        <end position="256"/>
    </location>
</feature>
<dbReference type="GO" id="GO:0160020">
    <property type="term" value="P:positive regulation of ferroptosis"/>
    <property type="evidence" value="ECO:0000318"/>
    <property type="project" value="GO_Central"/>
</dbReference>
<sequence>VKPRGARRLIPRAGREAREVAAPGRREGAGFSPTSGWPGLPPSLRLPPAAACARGAGPGRAAGWGWCCLEGGRLGPEGGAGGLGVYPGAGGWTRTALNWLEGPVGGEVASWGQRRPRGCRSKRSLCGELANGSFQPCLVGGHWRSAGGSPRQPWGQQRLLESVVVLTLALLEILVALRHILRQTKEDGRGSPGSQPEQVTQRPEEGKESLSKNLLLVALCLTFGVEVGFKFATKTVIYLLNPCHLVTMMHIFLLACPPCRGAIVVFKLQMHMLNGALLALLFPVVNTRLLPFELEIYYIQHVMLYVVPIYLLWKGGAYTPEPLSSFRWALLSTGLMFFYHFSVLQILGLVTEVNLNNMLCPAISDPFYGPWYRIWASGHQTLMTMTHGKLVILFSYMAGPLCKYLLDLLRLPAKKID</sequence>
<feature type="compositionally biased region" description="Basic residues" evidence="1">
    <location>
        <begin position="1"/>
        <end position="10"/>
    </location>
</feature>
<feature type="transmembrane region" description="Helical" evidence="2">
    <location>
        <begin position="297"/>
        <end position="313"/>
    </location>
</feature>
<dbReference type="STRING" id="9544.ENSMMUP00000060445"/>
<reference evidence="3" key="2">
    <citation type="submission" date="2019-01" db="EMBL/GenBank/DDBJ databases">
        <authorList>
            <person name="Graves T."/>
            <person name="Eichler E.E."/>
            <person name="Wilson R.K."/>
        </authorList>
    </citation>
    <scope>NUCLEOTIDE SEQUENCE [LARGE SCALE GENOMIC DNA]</scope>
    <source>
        <strain evidence="3">17573</strain>
    </source>
</reference>
<dbReference type="ExpressionAtlas" id="A0A1D5RJF1">
    <property type="expression patterns" value="baseline"/>
</dbReference>
<keyword evidence="2" id="KW-0812">Transmembrane</keyword>
<feature type="compositionally biased region" description="Basic and acidic residues" evidence="1">
    <location>
        <begin position="13"/>
        <end position="28"/>
    </location>
</feature>
<keyword evidence="2" id="KW-0472">Membrane</keyword>
<evidence type="ECO:0000313" key="3">
    <source>
        <dbReference type="Ensembl" id="ENSMMUP00000060445.2"/>
    </source>
</evidence>
<feature type="transmembrane region" description="Helical" evidence="2">
    <location>
        <begin position="325"/>
        <end position="348"/>
    </location>
</feature>
<feature type="compositionally biased region" description="Polar residues" evidence="1">
    <location>
        <begin position="192"/>
        <end position="201"/>
    </location>
</feature>
<feature type="transmembrane region" description="Helical" evidence="2">
    <location>
        <begin position="268"/>
        <end position="285"/>
    </location>
</feature>
<evidence type="ECO:0000313" key="4">
    <source>
        <dbReference type="Proteomes" id="UP000006718"/>
    </source>
</evidence>
<dbReference type="InterPro" id="IPR026508">
    <property type="entry name" value="TMEM164"/>
</dbReference>